<protein>
    <submittedName>
        <fullName evidence="2">Uncharacterized protein</fullName>
    </submittedName>
</protein>
<proteinExistence type="predicted"/>
<evidence type="ECO:0000313" key="3">
    <source>
        <dbReference type="Proteomes" id="UP000838763"/>
    </source>
</evidence>
<dbReference type="SUPFAM" id="SSF57845">
    <property type="entry name" value="B-box zinc-binding domain"/>
    <property type="match status" value="1"/>
</dbReference>
<comment type="caution">
    <text evidence="2">The sequence shown here is derived from an EMBL/GenBank/DDBJ whole genome shotgun (WGS) entry which is preliminary data.</text>
</comment>
<dbReference type="AlphaFoldDB" id="A0A9P1H9T8"/>
<accession>A0A9P1H9T8</accession>
<dbReference type="PANTHER" id="PTHR46603:SF1">
    <property type="entry name" value="ABSCISSION_NOCUT CHECKPOINT REGULATOR"/>
    <property type="match status" value="1"/>
</dbReference>
<feature type="region of interest" description="Disordered" evidence="1">
    <location>
        <begin position="58"/>
        <end position="78"/>
    </location>
</feature>
<dbReference type="Pfam" id="PF22586">
    <property type="entry name" value="ANCHR-like_BBOX"/>
    <property type="match status" value="1"/>
</dbReference>
<dbReference type="OrthoDB" id="5407799at2759"/>
<gene>
    <name evidence="2" type="ORF">PPNO1_LOCUS8235</name>
</gene>
<name>A0A9P1H9T8_9PEZI</name>
<feature type="compositionally biased region" description="Basic residues" evidence="1">
    <location>
        <begin position="282"/>
        <end position="291"/>
    </location>
</feature>
<dbReference type="Proteomes" id="UP000838763">
    <property type="component" value="Unassembled WGS sequence"/>
</dbReference>
<feature type="region of interest" description="Disordered" evidence="1">
    <location>
        <begin position="185"/>
        <end position="223"/>
    </location>
</feature>
<dbReference type="EMBL" id="CALLCH030000018">
    <property type="protein sequence ID" value="CAI4218657.1"/>
    <property type="molecule type" value="Genomic_DNA"/>
</dbReference>
<evidence type="ECO:0000313" key="2">
    <source>
        <dbReference type="EMBL" id="CAI4218657.1"/>
    </source>
</evidence>
<evidence type="ECO:0000256" key="1">
    <source>
        <dbReference type="SAM" id="MobiDB-lite"/>
    </source>
</evidence>
<sequence>MWKYKYEADTNVNSGTDDGFLEDLLGEEVGLADSLPLDARAELDRLHELAAEFSRLTAAAGAQKGQTADEDDDSNGEDMTREINDIVSQAVEAASSPKHAEAASAATVGGDASVAPSSTAAVGDVGDVADVENEEGPDLALPSVPTDAPSPTGPQSAGSPAPMTGNFEDDMARRMAALRSFRPSLGAQDQEEEDSNPLGLPSVPTFKPSEGNKPKPGPAGRAGFTDEDMQTWCVACLEDGTLICPECGDEVYCSQCWFDMHKGPAAGFEERSHRAQQFNKDQRKKRVALGA</sequence>
<feature type="region of interest" description="Disordered" evidence="1">
    <location>
        <begin position="135"/>
        <end position="167"/>
    </location>
</feature>
<organism evidence="2 3">
    <name type="scientific">Parascedosporium putredinis</name>
    <dbReference type="NCBI Taxonomy" id="1442378"/>
    <lineage>
        <taxon>Eukaryota</taxon>
        <taxon>Fungi</taxon>
        <taxon>Dikarya</taxon>
        <taxon>Ascomycota</taxon>
        <taxon>Pezizomycotina</taxon>
        <taxon>Sordariomycetes</taxon>
        <taxon>Hypocreomycetidae</taxon>
        <taxon>Microascales</taxon>
        <taxon>Microascaceae</taxon>
        <taxon>Parascedosporium</taxon>
    </lineage>
</organism>
<keyword evidence="3" id="KW-1185">Reference proteome</keyword>
<reference evidence="2" key="1">
    <citation type="submission" date="2022-11" db="EMBL/GenBank/DDBJ databases">
        <authorList>
            <person name="Scott C."/>
            <person name="Bruce N."/>
        </authorList>
    </citation>
    <scope>NUCLEOTIDE SEQUENCE</scope>
</reference>
<feature type="region of interest" description="Disordered" evidence="1">
    <location>
        <begin position="268"/>
        <end position="291"/>
    </location>
</feature>
<dbReference type="PANTHER" id="PTHR46603">
    <property type="entry name" value="ABSCISSION/NOCUT CHECKPOINT REGULATOR"/>
    <property type="match status" value="1"/>
</dbReference>